<feature type="compositionally biased region" description="Basic and acidic residues" evidence="1">
    <location>
        <begin position="576"/>
        <end position="586"/>
    </location>
</feature>
<dbReference type="CDD" id="cd00593">
    <property type="entry name" value="RIBOc"/>
    <property type="match status" value="1"/>
</dbReference>
<feature type="compositionally biased region" description="Polar residues" evidence="1">
    <location>
        <begin position="525"/>
        <end position="538"/>
    </location>
</feature>
<feature type="region of interest" description="Disordered" evidence="1">
    <location>
        <begin position="460"/>
        <end position="484"/>
    </location>
</feature>
<dbReference type="AlphaFoldDB" id="A0A8H7C5Z2"/>
<sequence>MHSTYFRVLFNYEHSPFRSRHFPRLFSYLSDCDNWTRALRSLPELSETLLEQARNSRRGAEANNDLLEFVGDRIVNLVCALVVANGSICPDQQVDVNRAVTSNDTLGRLAFQLGLDRKAHLDDTDLKSIIDFSPRYSISPPKALADLFEAYVGAVYDEYGWDLTKDWLEILLKPLVEQATEDYIERPETSLRRGVYVSHKLLHKVEHHQKLFDYIEPRAEDFEIMAGPALFPLSQGLKFVFGPRGDIGNDRNMVDIATHLVKFWICQAFMSEYPENRKAYTKAPHLISGITILITSSWTLGLLALALRLETFFDPQDPDHSIFEQRLKSPRSVPSRKEDQEQCFRSKLTQVFYAVIGWFYFEDPKEAMKWGEMFFTPLVTFAHDILVRDSSFVPILPEDNENTKTSPASTPKITEEHLDVLPAFQVEDLEARFAEMVIGMKNVSFRHNTDDFRLVIDLDESDDDDDDEQQTDSSPHNEICPVESLHPSKPMLAKFKLPAGKRAQILEARLTQPKAESQAIKIVFNSDTKPSSHSTNSVVKEEQSAAADRAEAPEQEKLEQGAPFSNAINQTSAEIYEGKPLSKEPPSKPSITPHARHEVENHKPFREARLSRHLQTVKREPPREPRALRGLRNTAATRELVSTRT</sequence>
<feature type="region of interest" description="Disordered" evidence="1">
    <location>
        <begin position="524"/>
        <end position="645"/>
    </location>
</feature>
<dbReference type="Gene3D" id="1.10.1520.10">
    <property type="entry name" value="Ribonuclease III domain"/>
    <property type="match status" value="1"/>
</dbReference>
<feature type="compositionally biased region" description="Polar residues" evidence="1">
    <location>
        <begin position="634"/>
        <end position="645"/>
    </location>
</feature>
<dbReference type="InterPro" id="IPR036389">
    <property type="entry name" value="RNase_III_sf"/>
</dbReference>
<dbReference type="Proteomes" id="UP000629468">
    <property type="component" value="Unassembled WGS sequence"/>
</dbReference>
<comment type="caution">
    <text evidence="3">The sequence shown here is derived from an EMBL/GenBank/DDBJ whole genome shotgun (WGS) entry which is preliminary data.</text>
</comment>
<reference evidence="3 4" key="1">
    <citation type="journal article" name="Sci. Rep.">
        <title>Telomere-to-telomere assembled and centromere annotated genomes of the two main subspecies of the button mushroom Agaricus bisporus reveal especially polymorphic chromosome ends.</title>
        <authorList>
            <person name="Sonnenberg A.S.M."/>
            <person name="Sedaghat-Telgerd N."/>
            <person name="Lavrijssen B."/>
            <person name="Ohm R.A."/>
            <person name="Hendrickx P.M."/>
            <person name="Scholtmeijer K."/>
            <person name="Baars J.J.P."/>
            <person name="van Peer A."/>
        </authorList>
    </citation>
    <scope>NUCLEOTIDE SEQUENCE [LARGE SCALE GENOMIC DNA]</scope>
    <source>
        <strain evidence="3 4">H119_p4</strain>
    </source>
</reference>
<evidence type="ECO:0000313" key="4">
    <source>
        <dbReference type="Proteomes" id="UP000629468"/>
    </source>
</evidence>
<feature type="domain" description="RNase III" evidence="2">
    <location>
        <begin position="49"/>
        <end position="160"/>
    </location>
</feature>
<feature type="compositionally biased region" description="Basic and acidic residues" evidence="1">
    <location>
        <begin position="539"/>
        <end position="559"/>
    </location>
</feature>
<feature type="compositionally biased region" description="Acidic residues" evidence="1">
    <location>
        <begin position="460"/>
        <end position="470"/>
    </location>
</feature>
<accession>A0A8H7C5Z2</accession>
<dbReference type="Pfam" id="PF00636">
    <property type="entry name" value="Ribonuclease_3"/>
    <property type="match status" value="1"/>
</dbReference>
<evidence type="ECO:0000313" key="3">
    <source>
        <dbReference type="EMBL" id="KAF7762169.1"/>
    </source>
</evidence>
<dbReference type="GO" id="GO:0004525">
    <property type="term" value="F:ribonuclease III activity"/>
    <property type="evidence" value="ECO:0007669"/>
    <property type="project" value="InterPro"/>
</dbReference>
<dbReference type="InterPro" id="IPR000999">
    <property type="entry name" value="RNase_III_dom"/>
</dbReference>
<name>A0A8H7C5Z2_AGABI</name>
<feature type="compositionally biased region" description="Basic and acidic residues" evidence="1">
    <location>
        <begin position="617"/>
        <end position="627"/>
    </location>
</feature>
<dbReference type="SUPFAM" id="SSF69065">
    <property type="entry name" value="RNase III domain-like"/>
    <property type="match status" value="1"/>
</dbReference>
<dbReference type="EMBL" id="JABXXO010000012">
    <property type="protein sequence ID" value="KAF7762169.1"/>
    <property type="molecule type" value="Genomic_DNA"/>
</dbReference>
<organism evidence="3 4">
    <name type="scientific">Agaricus bisporus var. burnettii</name>
    <dbReference type="NCBI Taxonomy" id="192524"/>
    <lineage>
        <taxon>Eukaryota</taxon>
        <taxon>Fungi</taxon>
        <taxon>Dikarya</taxon>
        <taxon>Basidiomycota</taxon>
        <taxon>Agaricomycotina</taxon>
        <taxon>Agaricomycetes</taxon>
        <taxon>Agaricomycetidae</taxon>
        <taxon>Agaricales</taxon>
        <taxon>Agaricineae</taxon>
        <taxon>Agaricaceae</taxon>
        <taxon>Agaricus</taxon>
    </lineage>
</organism>
<gene>
    <name evidence="3" type="ORF">Agabi119p4_8762</name>
</gene>
<dbReference type="SMART" id="SM00535">
    <property type="entry name" value="RIBOc"/>
    <property type="match status" value="1"/>
</dbReference>
<dbReference type="GO" id="GO:0006396">
    <property type="term" value="P:RNA processing"/>
    <property type="evidence" value="ECO:0007669"/>
    <property type="project" value="InterPro"/>
</dbReference>
<dbReference type="PROSITE" id="PS50142">
    <property type="entry name" value="RNASE_3_2"/>
    <property type="match status" value="1"/>
</dbReference>
<proteinExistence type="predicted"/>
<evidence type="ECO:0000256" key="1">
    <source>
        <dbReference type="SAM" id="MobiDB-lite"/>
    </source>
</evidence>
<feature type="compositionally biased region" description="Basic and acidic residues" evidence="1">
    <location>
        <begin position="595"/>
        <end position="610"/>
    </location>
</feature>
<protein>
    <recommendedName>
        <fullName evidence="2">RNase III domain-containing protein</fullName>
    </recommendedName>
</protein>
<evidence type="ECO:0000259" key="2">
    <source>
        <dbReference type="PROSITE" id="PS50142"/>
    </source>
</evidence>